<accession>A0A6L2PJ36</accession>
<evidence type="ECO:0000313" key="6">
    <source>
        <dbReference type="Proteomes" id="UP000502823"/>
    </source>
</evidence>
<feature type="compositionally biased region" description="Basic and acidic residues" evidence="3">
    <location>
        <begin position="130"/>
        <end position="139"/>
    </location>
</feature>
<keyword evidence="2" id="KW-0175">Coiled coil</keyword>
<evidence type="ECO:0000256" key="1">
    <source>
        <dbReference type="ARBA" id="ARBA00005271"/>
    </source>
</evidence>
<keyword evidence="6" id="KW-1185">Reference proteome</keyword>
<dbReference type="Proteomes" id="UP000502823">
    <property type="component" value="Unassembled WGS sequence"/>
</dbReference>
<proteinExistence type="inferred from homology"/>
<feature type="domain" description="FH2" evidence="4">
    <location>
        <begin position="533"/>
        <end position="959"/>
    </location>
</feature>
<feature type="region of interest" description="Disordered" evidence="3">
    <location>
        <begin position="113"/>
        <end position="147"/>
    </location>
</feature>
<evidence type="ECO:0000313" key="5">
    <source>
        <dbReference type="EMBL" id="GFG30067.1"/>
    </source>
</evidence>
<dbReference type="Gene3D" id="1.20.58.2220">
    <property type="entry name" value="Formin, FH2 domain"/>
    <property type="match status" value="1"/>
</dbReference>
<evidence type="ECO:0000256" key="3">
    <source>
        <dbReference type="SAM" id="MobiDB-lite"/>
    </source>
</evidence>
<dbReference type="GO" id="GO:0051015">
    <property type="term" value="F:actin filament binding"/>
    <property type="evidence" value="ECO:0007669"/>
    <property type="project" value="TreeGrafter"/>
</dbReference>
<feature type="region of interest" description="Disordered" evidence="3">
    <location>
        <begin position="374"/>
        <end position="408"/>
    </location>
</feature>
<protein>
    <recommendedName>
        <fullName evidence="4">FH2 domain-containing protein</fullName>
    </recommendedName>
</protein>
<dbReference type="InParanoid" id="A0A6L2PJ36"/>
<feature type="region of interest" description="Disordered" evidence="3">
    <location>
        <begin position="264"/>
        <end position="292"/>
    </location>
</feature>
<dbReference type="InterPro" id="IPR015425">
    <property type="entry name" value="FH2_Formin"/>
</dbReference>
<dbReference type="PANTHER" id="PTHR45920:SF7">
    <property type="entry name" value="FORMIN-G"/>
    <property type="match status" value="1"/>
</dbReference>
<reference evidence="6" key="1">
    <citation type="submission" date="2020-01" db="EMBL/GenBank/DDBJ databases">
        <title>Draft genome sequence of the Termite Coptotermes fromosanus.</title>
        <authorList>
            <person name="Itakura S."/>
            <person name="Yosikawa Y."/>
            <person name="Umezawa K."/>
        </authorList>
    </citation>
    <scope>NUCLEOTIDE SEQUENCE [LARGE SCALE GENOMIC DNA]</scope>
</reference>
<comment type="similarity">
    <text evidence="1">Belongs to the formin homology family. Cappuccino subfamily.</text>
</comment>
<dbReference type="GO" id="GO:0005856">
    <property type="term" value="C:cytoskeleton"/>
    <property type="evidence" value="ECO:0007669"/>
    <property type="project" value="TreeGrafter"/>
</dbReference>
<dbReference type="PROSITE" id="PS51444">
    <property type="entry name" value="FH2"/>
    <property type="match status" value="1"/>
</dbReference>
<dbReference type="GO" id="GO:0005737">
    <property type="term" value="C:cytoplasm"/>
    <property type="evidence" value="ECO:0007669"/>
    <property type="project" value="UniProtKB-ARBA"/>
</dbReference>
<feature type="coiled-coil region" evidence="2">
    <location>
        <begin position="186"/>
        <end position="213"/>
    </location>
</feature>
<comment type="caution">
    <text evidence="5">The sequence shown here is derived from an EMBL/GenBank/DDBJ whole genome shotgun (WGS) entry which is preliminary data.</text>
</comment>
<feature type="compositionally biased region" description="Pro residues" evidence="3">
    <location>
        <begin position="380"/>
        <end position="408"/>
    </location>
</feature>
<sequence>MLINWFLSAFPEEHYLRLLLTSQDLRILAAQFCTHLLAAGVLRQIPDKDVTLEPLFRPDLMYYWSHAEVPVAIPSTPGRLSSTSWPPISPFGFSVAAEVVNAAVNRPGARYTEAEAAGKNSASISSTPARDARSPDESITKSGGEEPEFQQVVMGLKREHRENLNRLSRDQEVALFSVRGEHAQRLSEADERIMQLDDTVAKLQQELDRYKTLSDIQSLMEKTKADFDSPETEQRAVYSLGSEFEKKVLEPGSAPHANKEVALKDSGPKVPTATEGLAKSTSTQPLSMCDRSTDTLDLPQILPHISAEPTVIQSSPTKTTSTLLSHPVPILALKQSSQALEPVLKTVNSKNNIVTESSRVPDVYNVNGEIPIPAQNGVSSPPPPPPTPPMTGIGPPPPPPPIPGMGPLPAPIPVMGPPPPPPIPGMGPPPPPMPGIVPPPPPMPGMGPPPPPMPVTGPPPPPMPGMGPPPPPMPGMGPPPPPMAAMGPLPPPMPGMGPPPAVPAASPAAGTGCPLPFPTPPAGGWMANRAMLRKQPVTPDIPMKPLYWTRIIVPPSGQPASPANSPGSSVLCAGSELLWDQLEEAEIDDMKEFSDLFSRQVVERKPTKKKEEKPSKVQAMKILDSKRSQNVGILSSSLHVDFSEIENAIYNFDTSVVNLEALQQIYEVRATEEELSMIREHVSSKPEVPLDKPEQFLYELAEIPNFADRIACFMFQSEFDDGISSIESKLNNLKSTCQASFLTTSKSLKTVLAIILTLGNYMNGGNRTRGQADGFGLEILAKLRDVKSKDSSVTLLHFIVRAYMKKCEDPLSPGLALPVPEPGDIDRATAVHFDDVGGDLQKLQNELTVCETKTGKVLAASTEENIQPFKDKMETFLSSAKKQLAGELENLEECKQKFKAAMQFYQYQPKGGANDDVDPKDFFALWSPFCSDFKDIWKKEQQRLIKEKTQEAKRIKEKKLDIPKSKRGEGGLKSKVLRRSLMKEAQ</sequence>
<gene>
    <name evidence="5" type="ORF">Cfor_09212</name>
</gene>
<dbReference type="EMBL" id="BLKM01000195">
    <property type="protein sequence ID" value="GFG30067.1"/>
    <property type="molecule type" value="Genomic_DNA"/>
</dbReference>
<evidence type="ECO:0000259" key="4">
    <source>
        <dbReference type="PROSITE" id="PS51444"/>
    </source>
</evidence>
<evidence type="ECO:0000256" key="2">
    <source>
        <dbReference type="SAM" id="Coils"/>
    </source>
</evidence>
<dbReference type="GO" id="GO:0030866">
    <property type="term" value="P:cortical actin cytoskeleton organization"/>
    <property type="evidence" value="ECO:0007669"/>
    <property type="project" value="TreeGrafter"/>
</dbReference>
<dbReference type="PANTHER" id="PTHR45920">
    <property type="entry name" value="FORMIN HOMOLOGY 2 DOMAIN CONTAINING, ISOFORM I"/>
    <property type="match status" value="1"/>
</dbReference>
<dbReference type="AlphaFoldDB" id="A0A6L2PJ36"/>
<name>A0A6L2PJ36_COPFO</name>
<dbReference type="InterPro" id="IPR042201">
    <property type="entry name" value="FH2_Formin_sf"/>
</dbReference>
<dbReference type="SUPFAM" id="SSF101447">
    <property type="entry name" value="Formin homology 2 domain (FH2 domain)"/>
    <property type="match status" value="1"/>
</dbReference>
<dbReference type="OrthoDB" id="427644at2759"/>
<organism evidence="5 6">
    <name type="scientific">Coptotermes formosanus</name>
    <name type="common">Formosan subterranean termite</name>
    <dbReference type="NCBI Taxonomy" id="36987"/>
    <lineage>
        <taxon>Eukaryota</taxon>
        <taxon>Metazoa</taxon>
        <taxon>Ecdysozoa</taxon>
        <taxon>Arthropoda</taxon>
        <taxon>Hexapoda</taxon>
        <taxon>Insecta</taxon>
        <taxon>Pterygota</taxon>
        <taxon>Neoptera</taxon>
        <taxon>Polyneoptera</taxon>
        <taxon>Dictyoptera</taxon>
        <taxon>Blattodea</taxon>
        <taxon>Blattoidea</taxon>
        <taxon>Termitoidae</taxon>
        <taxon>Rhinotermitidae</taxon>
        <taxon>Coptotermes</taxon>
    </lineage>
</organism>
<dbReference type="SMART" id="SM00498">
    <property type="entry name" value="FH2"/>
    <property type="match status" value="1"/>
</dbReference>
<dbReference type="Pfam" id="PF02181">
    <property type="entry name" value="FH2"/>
    <property type="match status" value="1"/>
</dbReference>